<keyword evidence="1" id="KW-0812">Transmembrane</keyword>
<evidence type="ECO:0000256" key="1">
    <source>
        <dbReference type="SAM" id="Phobius"/>
    </source>
</evidence>
<keyword evidence="1" id="KW-0472">Membrane</keyword>
<feature type="domain" description="DUF3298" evidence="2">
    <location>
        <begin position="203"/>
        <end position="284"/>
    </location>
</feature>
<name>A0ABS9MI87_9FIRM</name>
<comment type="caution">
    <text evidence="4">The sequence shown here is derived from an EMBL/GenBank/DDBJ whole genome shotgun (WGS) entry which is preliminary data.</text>
</comment>
<dbReference type="Gene3D" id="3.90.640.20">
    <property type="entry name" value="Heat-shock cognate protein, ATPase"/>
    <property type="match status" value="1"/>
</dbReference>
<dbReference type="Pfam" id="PF11738">
    <property type="entry name" value="DUF3298"/>
    <property type="match status" value="1"/>
</dbReference>
<dbReference type="InterPro" id="IPR025303">
    <property type="entry name" value="PdaC"/>
</dbReference>
<feature type="transmembrane region" description="Helical" evidence="1">
    <location>
        <begin position="38"/>
        <end position="58"/>
    </location>
</feature>
<reference evidence="4 5" key="1">
    <citation type="submission" date="2022-01" db="EMBL/GenBank/DDBJ databases">
        <title>Collection of gut derived symbiotic bacterial strains cultured from healthy donors.</title>
        <authorList>
            <person name="Lin H."/>
            <person name="Kohout C."/>
            <person name="Waligurski E."/>
            <person name="Pamer E.G."/>
        </authorList>
    </citation>
    <scope>NUCLEOTIDE SEQUENCE [LARGE SCALE GENOMIC DNA]</scope>
    <source>
        <strain evidence="4 5">DFI.7.58</strain>
    </source>
</reference>
<proteinExistence type="predicted"/>
<protein>
    <submittedName>
        <fullName evidence="4">Anti-sigma-V factor rsiV</fullName>
    </submittedName>
</protein>
<keyword evidence="1" id="KW-1133">Transmembrane helix</keyword>
<feature type="domain" description="Deacetylase PdaC" evidence="3">
    <location>
        <begin position="95"/>
        <end position="175"/>
    </location>
</feature>
<accession>A0ABS9MI87</accession>
<gene>
    <name evidence="4" type="ORF">L0P57_06180</name>
</gene>
<evidence type="ECO:0000259" key="3">
    <source>
        <dbReference type="Pfam" id="PF13739"/>
    </source>
</evidence>
<keyword evidence="5" id="KW-1185">Reference proteome</keyword>
<dbReference type="Proteomes" id="UP001298681">
    <property type="component" value="Unassembled WGS sequence"/>
</dbReference>
<evidence type="ECO:0000313" key="4">
    <source>
        <dbReference type="EMBL" id="MCG4610520.1"/>
    </source>
</evidence>
<organism evidence="4 5">
    <name type="scientific">Anaeromassilibacillus senegalensis</name>
    <dbReference type="NCBI Taxonomy" id="1673717"/>
    <lineage>
        <taxon>Bacteria</taxon>
        <taxon>Bacillati</taxon>
        <taxon>Bacillota</taxon>
        <taxon>Clostridia</taxon>
        <taxon>Eubacteriales</taxon>
        <taxon>Acutalibacteraceae</taxon>
        <taxon>Anaeromassilibacillus</taxon>
    </lineage>
</organism>
<dbReference type="EMBL" id="JAKNHQ010000006">
    <property type="protein sequence ID" value="MCG4610520.1"/>
    <property type="molecule type" value="Genomic_DNA"/>
</dbReference>
<dbReference type="InterPro" id="IPR037126">
    <property type="entry name" value="PdaC/RsiV-like_sf"/>
</dbReference>
<sequence>MRNFEEAKRTYESMDIPEKLPNVVDQAFTRATARRRLAWYKPALSAAAAVCILFVALLNISPTFANAMAEVPVLGNVAKVLTFRQYAIETDSEWITVNQPSIAGTGNTELEKRVNNEIQEKIDAIVAEARQEAKQNREDAIARGQDPAQLMPVILDIRYEIKSSSEKALSFVIYKTETAASAYTQQIFYNLDLASGKDLTLSDVLGPDYKQIADKAVKDTIDQRMAEDPEKWPYFVPTPETPDEGFQGIADDQKFYIDKDGNVVVSFDEYEIGPGSMGIQDFVVGKSLV</sequence>
<dbReference type="Gene3D" id="3.30.565.40">
    <property type="entry name" value="Fervidobacterium nodosum Rt17-B1 like"/>
    <property type="match status" value="1"/>
</dbReference>
<evidence type="ECO:0000313" key="5">
    <source>
        <dbReference type="Proteomes" id="UP001298681"/>
    </source>
</evidence>
<dbReference type="Pfam" id="PF13739">
    <property type="entry name" value="PdaC"/>
    <property type="match status" value="1"/>
</dbReference>
<evidence type="ECO:0000259" key="2">
    <source>
        <dbReference type="Pfam" id="PF11738"/>
    </source>
</evidence>
<dbReference type="InterPro" id="IPR021729">
    <property type="entry name" value="DUF3298"/>
</dbReference>